<reference evidence="2 3" key="1">
    <citation type="submission" date="2019-04" db="EMBL/GenBank/DDBJ databases">
        <authorList>
            <person name="Van Vliet M D."/>
        </authorList>
    </citation>
    <scope>NUCLEOTIDE SEQUENCE [LARGE SCALE GENOMIC DNA]</scope>
    <source>
        <strain evidence="2 3">F1</strain>
    </source>
</reference>
<dbReference type="Gene3D" id="2.60.120.200">
    <property type="match status" value="1"/>
</dbReference>
<keyword evidence="3" id="KW-1185">Reference proteome</keyword>
<feature type="chain" id="PRO_5025334817" evidence="1">
    <location>
        <begin position="22"/>
        <end position="1337"/>
    </location>
</feature>
<dbReference type="Proteomes" id="UP000366872">
    <property type="component" value="Unassembled WGS sequence"/>
</dbReference>
<name>A0A6C2TZ99_PONDE</name>
<dbReference type="Pfam" id="PF14885">
    <property type="entry name" value="GHL15"/>
    <property type="match status" value="1"/>
</dbReference>
<feature type="signal peptide" evidence="1">
    <location>
        <begin position="1"/>
        <end position="21"/>
    </location>
</feature>
<sequence>MNRKSIVLSACLLGLGCVAQAEMLAGYDFDTGAGVGTLAATAEGTHVSASAFNTGPGLANQIETFFAPDDGLDAEGNAFGTTNRFAFGGSKADLGFADMGNSNHLIAAIVANDYFEFSVTPDANHKLHLTRLTFRAFAEELTGSAERWALFTSVDGFLGGTQIAEGQTSDAGTWNGGSNKVVVDLSAGKFQGLGGVTFRFYLYGGGETTNSATAFDKVVVHGLATESTVAVGYDFDADAADPGAATVVASKLAASPLTSPMGISFEATAGDDTGLDATGAVFGNPTRLGAVGIGVDDAPTSSFIDAVAGDDYATFTVTPDAGAAFHLSQLRFKATKQAGASVDEYALADASGNLIGSAVVITNVVGLAGAYDVVGIDLSGTVFEEISGPTEFRIYAWGAETSGTAGTLAAIDKLTLHGTPVNASGRNSHFWMTLRPLAGTAWASDTDLVLANGYRSVDLGSPDLSCTRVETGSNWVYQITWTGNSLLGGAGAETLRFNVVADAFNGADYVYRATANASSVASLGTASSPTDILNRWGVGTDYDIDAGESIRMTQQDFMVAGAGLAVNGLELERSFESILVEETNGGYDHKIIFGTGTNLPSASFQQPTATYAVNGDSFSVTGAGSNAGARQWAIQQVKFSFVIKNPALTVEDPGHPFSDLENGHSYGATPYEPTSTNKLANAFPAFSWKVIPRTMLIRKASNSFTVEESERIANRYDFVVFEKANGGIDGYRDKAASLKAVNPDIKTVFYWNSRIYYGHYSVDDSINDHYDEYIDPYFTIRDGLPTYVRENPECLDWWVGVCLKMMGVEAGTAANGTPFQPSNIDGTFVDKSGVPSWMLEALYTNSPGDKFIMNNNGDNRSRITHLDGTYREGWTEGGSDDAIAYAIALAQESGRNQKLTMLRNPTSGKASEREMEDSVDFVLGVYLTYAEKYAYFYHQQSVDATDPVYQWLTDYYDQFQRPLGEPFGEAIKDGWVYARSFEHCDVFLDLDPDSGASNLTRILWKNDVGSSALAGGGSSNTDDTYVLQGGGNMSGTSDSFFYLSDLHYGSGEIVACIDSLDHTHAEAKAGIMFRERNEPATQDGYIAAYSNGTILVSGARTVAVVRDPAGQMQMVYRSATNGPLQTAGTVEQAYGPYARLARSGDTFIGQCSPDGESWTNIAEVVLSMDEKVEMGMAVSSGDNAVLAEAVFSAFSRVEYSPGGYMEWVSRFGLTGADAEQSADVERGGAGDGYDNLAEYALGMNPTDTDAGSRDWTDIVSEGGTNWFEYVHGRRSDYVEQGLSYLLIDSTNLVASATSTNTQDQILVGLGIDGYEPVTNRYLIEEPEKFIEFQVRQE</sequence>
<gene>
    <name evidence="2" type="ORF">PDESU_01602</name>
</gene>
<dbReference type="PROSITE" id="PS51257">
    <property type="entry name" value="PROKAR_LIPOPROTEIN"/>
    <property type="match status" value="1"/>
</dbReference>
<dbReference type="InterPro" id="IPR029455">
    <property type="entry name" value="GHL15"/>
</dbReference>
<evidence type="ECO:0000313" key="2">
    <source>
        <dbReference type="EMBL" id="VGO13048.1"/>
    </source>
</evidence>
<dbReference type="EMBL" id="CAAHFG010000001">
    <property type="protein sequence ID" value="VGO13048.1"/>
    <property type="molecule type" value="Genomic_DNA"/>
</dbReference>
<evidence type="ECO:0000256" key="1">
    <source>
        <dbReference type="SAM" id="SignalP"/>
    </source>
</evidence>
<evidence type="ECO:0000313" key="3">
    <source>
        <dbReference type="Proteomes" id="UP000366872"/>
    </source>
</evidence>
<protein>
    <submittedName>
        <fullName evidence="2">Uncharacterized protein</fullName>
    </submittedName>
</protein>
<accession>A0A6C2TZ99</accession>
<organism evidence="2 3">
    <name type="scientific">Pontiella desulfatans</name>
    <dbReference type="NCBI Taxonomy" id="2750659"/>
    <lineage>
        <taxon>Bacteria</taxon>
        <taxon>Pseudomonadati</taxon>
        <taxon>Kiritimatiellota</taxon>
        <taxon>Kiritimatiellia</taxon>
        <taxon>Kiritimatiellales</taxon>
        <taxon>Pontiellaceae</taxon>
        <taxon>Pontiella</taxon>
    </lineage>
</organism>
<keyword evidence="1" id="KW-0732">Signal</keyword>
<dbReference type="RefSeq" id="WP_136078665.1">
    <property type="nucleotide sequence ID" value="NZ_CAAHFG010000001.1"/>
</dbReference>
<proteinExistence type="predicted"/>